<evidence type="ECO:0000256" key="1">
    <source>
        <dbReference type="SAM" id="MobiDB-lite"/>
    </source>
</evidence>
<sequence length="144" mass="16386">MDRGYQVAHSLLLWRNTSSPLQDFWSSPSPPESVGKIPIHCPRTKAHTANGSPNRGKMNGGEEENFTVRNWDLPTYRWKLEKMRKTNFPPVGQYPFDNPWGSLSMYSPSPGVPIYRPRSSSQHTAKHNNVNLNSSFDNTEWANA</sequence>
<name>A0AAN9XQJ3_PSOTE</name>
<feature type="region of interest" description="Disordered" evidence="1">
    <location>
        <begin position="111"/>
        <end position="144"/>
    </location>
</feature>
<evidence type="ECO:0000313" key="3">
    <source>
        <dbReference type="Proteomes" id="UP001386955"/>
    </source>
</evidence>
<dbReference type="AlphaFoldDB" id="A0AAN9XQJ3"/>
<keyword evidence="3" id="KW-1185">Reference proteome</keyword>
<protein>
    <submittedName>
        <fullName evidence="2">Uncharacterized protein</fullName>
    </submittedName>
</protein>
<organism evidence="2 3">
    <name type="scientific">Psophocarpus tetragonolobus</name>
    <name type="common">Winged bean</name>
    <name type="synonym">Dolichos tetragonolobus</name>
    <dbReference type="NCBI Taxonomy" id="3891"/>
    <lineage>
        <taxon>Eukaryota</taxon>
        <taxon>Viridiplantae</taxon>
        <taxon>Streptophyta</taxon>
        <taxon>Embryophyta</taxon>
        <taxon>Tracheophyta</taxon>
        <taxon>Spermatophyta</taxon>
        <taxon>Magnoliopsida</taxon>
        <taxon>eudicotyledons</taxon>
        <taxon>Gunneridae</taxon>
        <taxon>Pentapetalae</taxon>
        <taxon>rosids</taxon>
        <taxon>fabids</taxon>
        <taxon>Fabales</taxon>
        <taxon>Fabaceae</taxon>
        <taxon>Papilionoideae</taxon>
        <taxon>50 kb inversion clade</taxon>
        <taxon>NPAAA clade</taxon>
        <taxon>indigoferoid/millettioid clade</taxon>
        <taxon>Phaseoleae</taxon>
        <taxon>Psophocarpus</taxon>
    </lineage>
</organism>
<comment type="caution">
    <text evidence="2">The sequence shown here is derived from an EMBL/GenBank/DDBJ whole genome shotgun (WGS) entry which is preliminary data.</text>
</comment>
<dbReference type="Proteomes" id="UP001386955">
    <property type="component" value="Unassembled WGS sequence"/>
</dbReference>
<proteinExistence type="predicted"/>
<accession>A0AAN9XQJ3</accession>
<gene>
    <name evidence="2" type="ORF">VNO78_05602</name>
</gene>
<evidence type="ECO:0000313" key="2">
    <source>
        <dbReference type="EMBL" id="KAK7404647.1"/>
    </source>
</evidence>
<feature type="region of interest" description="Disordered" evidence="1">
    <location>
        <begin position="43"/>
        <end position="63"/>
    </location>
</feature>
<dbReference type="EMBL" id="JAYMYS010000002">
    <property type="protein sequence ID" value="KAK7404647.1"/>
    <property type="molecule type" value="Genomic_DNA"/>
</dbReference>
<feature type="compositionally biased region" description="Polar residues" evidence="1">
    <location>
        <begin position="118"/>
        <end position="144"/>
    </location>
</feature>
<reference evidence="2 3" key="1">
    <citation type="submission" date="2024-01" db="EMBL/GenBank/DDBJ databases">
        <title>The genomes of 5 underutilized Papilionoideae crops provide insights into root nodulation and disease resistanc.</title>
        <authorList>
            <person name="Jiang F."/>
        </authorList>
    </citation>
    <scope>NUCLEOTIDE SEQUENCE [LARGE SCALE GENOMIC DNA]</scope>
    <source>
        <strain evidence="2">DUOXIRENSHENG_FW03</strain>
        <tissue evidence="2">Leaves</tissue>
    </source>
</reference>